<keyword evidence="1" id="KW-1133">Transmembrane helix</keyword>
<protein>
    <submittedName>
        <fullName evidence="2">Uncharacterized protein</fullName>
    </submittedName>
</protein>
<keyword evidence="1" id="KW-0812">Transmembrane</keyword>
<reference evidence="2" key="1">
    <citation type="journal article" date="2020" name="Nature">
        <title>Giant virus diversity and host interactions through global metagenomics.</title>
        <authorList>
            <person name="Schulz F."/>
            <person name="Roux S."/>
            <person name="Paez-Espino D."/>
            <person name="Jungbluth S."/>
            <person name="Walsh D.A."/>
            <person name="Denef V.J."/>
            <person name="McMahon K.D."/>
            <person name="Konstantinidis K.T."/>
            <person name="Eloe-Fadrosh E.A."/>
            <person name="Kyrpides N.C."/>
            <person name="Woyke T."/>
        </authorList>
    </citation>
    <scope>NUCLEOTIDE SEQUENCE</scope>
    <source>
        <strain evidence="2">GVMAG-M-3300023174-3</strain>
    </source>
</reference>
<name>A0A6C0DNS0_9ZZZZ</name>
<sequence>MGKRDSSKSNSTIYKLFSYAHDHIQAINNSKIFAGLMIITLNIVSKFVNIKLSKTMEAYLKFTFSRQILVFAIAWMGTRDIYIALFITIVFVIVTEFLFHEESMFFVFPEEFRDRHIEMLENEGSDKEITDEDVRKATEVLEKAKKQNKMSLEYQSYAMK</sequence>
<dbReference type="AlphaFoldDB" id="A0A6C0DNS0"/>
<organism evidence="2">
    <name type="scientific">viral metagenome</name>
    <dbReference type="NCBI Taxonomy" id="1070528"/>
    <lineage>
        <taxon>unclassified sequences</taxon>
        <taxon>metagenomes</taxon>
        <taxon>organismal metagenomes</taxon>
    </lineage>
</organism>
<accession>A0A6C0DNS0</accession>
<dbReference type="EMBL" id="MN739646">
    <property type="protein sequence ID" value="QHT17860.1"/>
    <property type="molecule type" value="Genomic_DNA"/>
</dbReference>
<proteinExistence type="predicted"/>
<feature type="transmembrane region" description="Helical" evidence="1">
    <location>
        <begin position="81"/>
        <end position="99"/>
    </location>
</feature>
<evidence type="ECO:0000256" key="1">
    <source>
        <dbReference type="SAM" id="Phobius"/>
    </source>
</evidence>
<evidence type="ECO:0000313" key="2">
    <source>
        <dbReference type="EMBL" id="QHT17860.1"/>
    </source>
</evidence>
<keyword evidence="1" id="KW-0472">Membrane</keyword>